<dbReference type="AlphaFoldDB" id="A0A553Q792"/>
<dbReference type="PRINTS" id="PR00189">
    <property type="entry name" value="TRNSTHYRETIN"/>
</dbReference>
<dbReference type="OrthoDB" id="10265230at2759"/>
<protein>
    <recommendedName>
        <fullName evidence="1">Transthyretin</fullName>
    </recommendedName>
</protein>
<accession>A0A553Q792</accession>
<dbReference type="InterPro" id="IPR023416">
    <property type="entry name" value="Transthyretin/HIU_hydrolase_d"/>
</dbReference>
<proteinExistence type="inferred from homology"/>
<dbReference type="GO" id="GO:0005576">
    <property type="term" value="C:extracellular region"/>
    <property type="evidence" value="ECO:0007669"/>
    <property type="project" value="UniProtKB-SubCell"/>
</dbReference>
<dbReference type="Proteomes" id="UP000316079">
    <property type="component" value="Unassembled WGS sequence"/>
</dbReference>
<dbReference type="InterPro" id="IPR000895">
    <property type="entry name" value="Transthyretin/HIU_hydrolase"/>
</dbReference>
<keyword evidence="1" id="KW-0795">Thyroid hormone</keyword>
<gene>
    <name evidence="4" type="ORF">DNTS_011853</name>
</gene>
<keyword evidence="1" id="KW-0372">Hormone</keyword>
<feature type="domain" description="Transthyretin/hydroxyisourate hydrolase" evidence="3">
    <location>
        <begin position="89"/>
        <end position="162"/>
    </location>
</feature>
<dbReference type="STRING" id="623744.A0A553Q792"/>
<evidence type="ECO:0000313" key="5">
    <source>
        <dbReference type="Proteomes" id="UP000316079"/>
    </source>
</evidence>
<feature type="region of interest" description="Disordered" evidence="2">
    <location>
        <begin position="43"/>
        <end position="70"/>
    </location>
</feature>
<comment type="similarity">
    <text evidence="1">Belongs to the transthyretin family.</text>
</comment>
<comment type="subcellular location">
    <subcellularLocation>
        <location evidence="1">Secreted</location>
    </subcellularLocation>
</comment>
<sequence length="163" mass="18124">NEPLTRRAGLQRGLVKVLFRSQALVTCASSVSFSDGLPLRALHSRSESGSGNTGSEDQPQSASARLQPHALEPRHPRGLMALLDTLCFRMTDEDGRWAELTGSAGVTPGLYKLRFETGPYWETLGESCFYPYVEVVFRITEEDLKLHVPLLLSRFSYSTYRGS</sequence>
<dbReference type="PANTHER" id="PTHR10395">
    <property type="entry name" value="URICASE AND TRANSTHYRETIN-RELATED"/>
    <property type="match status" value="1"/>
</dbReference>
<comment type="subunit">
    <text evidence="1">Homotetramer.</text>
</comment>
<keyword evidence="1" id="KW-0964">Secreted</keyword>
<dbReference type="GO" id="GO:0005179">
    <property type="term" value="F:hormone activity"/>
    <property type="evidence" value="ECO:0007669"/>
    <property type="project" value="UniProtKB-UniRule"/>
</dbReference>
<dbReference type="SUPFAM" id="SSF49472">
    <property type="entry name" value="Transthyretin (synonym: prealbumin)"/>
    <property type="match status" value="1"/>
</dbReference>
<reference evidence="4 5" key="1">
    <citation type="journal article" date="2019" name="Sci. Data">
        <title>Hybrid genome assembly and annotation of Danionella translucida.</title>
        <authorList>
            <person name="Kadobianskyi M."/>
            <person name="Schulze L."/>
            <person name="Schuelke M."/>
            <person name="Judkewitz B."/>
        </authorList>
    </citation>
    <scope>NUCLEOTIDE SEQUENCE [LARGE SCALE GENOMIC DNA]</scope>
    <source>
        <strain evidence="4 5">Bolton</strain>
    </source>
</reference>
<evidence type="ECO:0000256" key="2">
    <source>
        <dbReference type="SAM" id="MobiDB-lite"/>
    </source>
</evidence>
<feature type="compositionally biased region" description="Polar residues" evidence="2">
    <location>
        <begin position="47"/>
        <end position="64"/>
    </location>
</feature>
<keyword evidence="5" id="KW-1185">Reference proteome</keyword>
<evidence type="ECO:0000256" key="1">
    <source>
        <dbReference type="RuleBase" id="RU361269"/>
    </source>
</evidence>
<dbReference type="GO" id="GO:0070324">
    <property type="term" value="F:thyroid hormone binding"/>
    <property type="evidence" value="ECO:0007669"/>
    <property type="project" value="UniProtKB-UniRule"/>
</dbReference>
<dbReference type="InterPro" id="IPR036817">
    <property type="entry name" value="Transthyretin/HIU_hydrolase_sf"/>
</dbReference>
<evidence type="ECO:0000259" key="3">
    <source>
        <dbReference type="Pfam" id="PF00576"/>
    </source>
</evidence>
<name>A0A553Q792_9TELE</name>
<feature type="non-terminal residue" evidence="4">
    <location>
        <position position="1"/>
    </location>
</feature>
<organism evidence="4 5">
    <name type="scientific">Danionella cerebrum</name>
    <dbReference type="NCBI Taxonomy" id="2873325"/>
    <lineage>
        <taxon>Eukaryota</taxon>
        <taxon>Metazoa</taxon>
        <taxon>Chordata</taxon>
        <taxon>Craniata</taxon>
        <taxon>Vertebrata</taxon>
        <taxon>Euteleostomi</taxon>
        <taxon>Actinopterygii</taxon>
        <taxon>Neopterygii</taxon>
        <taxon>Teleostei</taxon>
        <taxon>Ostariophysi</taxon>
        <taxon>Cypriniformes</taxon>
        <taxon>Danionidae</taxon>
        <taxon>Danioninae</taxon>
        <taxon>Danionella</taxon>
    </lineage>
</organism>
<dbReference type="GO" id="GO:0006144">
    <property type="term" value="P:purine nucleobase metabolic process"/>
    <property type="evidence" value="ECO:0007669"/>
    <property type="project" value="TreeGrafter"/>
</dbReference>
<evidence type="ECO:0000313" key="4">
    <source>
        <dbReference type="EMBL" id="TRY85800.1"/>
    </source>
</evidence>
<comment type="caution">
    <text evidence="4">The sequence shown here is derived from an EMBL/GenBank/DDBJ whole genome shotgun (WGS) entry which is preliminary data.</text>
</comment>
<dbReference type="PANTHER" id="PTHR10395:SF11">
    <property type="entry name" value="5-HYDROXYISOURATE HYDROLASE"/>
    <property type="match status" value="1"/>
</dbReference>
<comment type="function">
    <text evidence="1">Thyroid hormone-binding protein. Probably transports thyroxine from the bloodstream to the brain.</text>
</comment>
<dbReference type="Gene3D" id="2.60.40.180">
    <property type="entry name" value="Transthyretin/hydroxyisourate hydrolase domain"/>
    <property type="match status" value="1"/>
</dbReference>
<dbReference type="Pfam" id="PF00576">
    <property type="entry name" value="Transthyretin"/>
    <property type="match status" value="1"/>
</dbReference>
<dbReference type="EMBL" id="SRMA01026256">
    <property type="protein sequence ID" value="TRY85800.1"/>
    <property type="molecule type" value="Genomic_DNA"/>
</dbReference>